<dbReference type="InterPro" id="IPR036236">
    <property type="entry name" value="Znf_C2H2_sf"/>
</dbReference>
<evidence type="ECO:0000313" key="5">
    <source>
        <dbReference type="Proteomes" id="UP001152803"/>
    </source>
</evidence>
<protein>
    <recommendedName>
        <fullName evidence="3">C2H2-type domain-containing protein</fullName>
    </recommendedName>
</protein>
<dbReference type="PROSITE" id="PS00028">
    <property type="entry name" value="ZINC_FINGER_C2H2_1"/>
    <property type="match status" value="2"/>
</dbReference>
<evidence type="ECO:0000313" key="4">
    <source>
        <dbReference type="EMBL" id="KAJ8256160.1"/>
    </source>
</evidence>
<reference evidence="4" key="1">
    <citation type="journal article" date="2023" name="Science">
        <title>Genome structures resolve the early diversification of teleost fishes.</title>
        <authorList>
            <person name="Parey E."/>
            <person name="Louis A."/>
            <person name="Montfort J."/>
            <person name="Bouchez O."/>
            <person name="Roques C."/>
            <person name="Iampietro C."/>
            <person name="Lluch J."/>
            <person name="Castinel A."/>
            <person name="Donnadieu C."/>
            <person name="Desvignes T."/>
            <person name="Floi Bucao C."/>
            <person name="Jouanno E."/>
            <person name="Wen M."/>
            <person name="Mejri S."/>
            <person name="Dirks R."/>
            <person name="Jansen H."/>
            <person name="Henkel C."/>
            <person name="Chen W.J."/>
            <person name="Zahm M."/>
            <person name="Cabau C."/>
            <person name="Klopp C."/>
            <person name="Thompson A.W."/>
            <person name="Robinson-Rechavi M."/>
            <person name="Braasch I."/>
            <person name="Lecointre G."/>
            <person name="Bobe J."/>
            <person name="Postlethwait J.H."/>
            <person name="Berthelot C."/>
            <person name="Roest Crollius H."/>
            <person name="Guiguen Y."/>
        </authorList>
    </citation>
    <scope>NUCLEOTIDE SEQUENCE</scope>
    <source>
        <strain evidence="4">Concon-B</strain>
    </source>
</reference>
<dbReference type="OrthoDB" id="10029602at2759"/>
<dbReference type="PROSITE" id="PS50157">
    <property type="entry name" value="ZINC_FINGER_C2H2_2"/>
    <property type="match status" value="1"/>
</dbReference>
<organism evidence="4 5">
    <name type="scientific">Conger conger</name>
    <name type="common">Conger eel</name>
    <name type="synonym">Muraena conger</name>
    <dbReference type="NCBI Taxonomy" id="82655"/>
    <lineage>
        <taxon>Eukaryota</taxon>
        <taxon>Metazoa</taxon>
        <taxon>Chordata</taxon>
        <taxon>Craniata</taxon>
        <taxon>Vertebrata</taxon>
        <taxon>Euteleostomi</taxon>
        <taxon>Actinopterygii</taxon>
        <taxon>Neopterygii</taxon>
        <taxon>Teleostei</taxon>
        <taxon>Anguilliformes</taxon>
        <taxon>Congridae</taxon>
        <taxon>Conger</taxon>
    </lineage>
</organism>
<dbReference type="GO" id="GO:0000981">
    <property type="term" value="F:DNA-binding transcription factor activity, RNA polymerase II-specific"/>
    <property type="evidence" value="ECO:0007669"/>
    <property type="project" value="TreeGrafter"/>
</dbReference>
<feature type="region of interest" description="Disordered" evidence="2">
    <location>
        <begin position="186"/>
        <end position="300"/>
    </location>
</feature>
<feature type="compositionally biased region" description="Basic and acidic residues" evidence="2">
    <location>
        <begin position="202"/>
        <end position="216"/>
    </location>
</feature>
<feature type="region of interest" description="Disordered" evidence="2">
    <location>
        <begin position="128"/>
        <end position="174"/>
    </location>
</feature>
<evidence type="ECO:0000256" key="2">
    <source>
        <dbReference type="SAM" id="MobiDB-lite"/>
    </source>
</evidence>
<name>A0A9Q1HRD4_CONCO</name>
<sequence length="338" mass="37395">MSMIKHALASHPGDIKVQEFAFNWRKGKCEFCQRIFWSFLHYQDHRKRHDHPLRYSCLHVDCDDRFKTKSELRAHLKSHRPLKARCSFAGCSQTFCRLSQLQDHEWRHYPAPDAEDDSLRAMQMRRKVGRAAGGKRTAGGKRKAAPDDSVKVQDTSAKPQAAVVLSSGSGGGKAVTDAVEVEAGDEVACETGAVDRPVGPEGGRRPRARESDKEAAAAEIDNVDGKAEESAASPSQKGVKRAEVESSGYGATSGRPFVRPPPSAYLDECYISMPKRRKSSPDDPRSSKEPSCSSVEAPRRRCSKCFSSFRCEEALQSHLSLNKCTSLFGFDSDEESAW</sequence>
<dbReference type="AlphaFoldDB" id="A0A9Q1HRD4"/>
<dbReference type="SUPFAM" id="SSF57667">
    <property type="entry name" value="beta-beta-alpha zinc fingers"/>
    <property type="match status" value="1"/>
</dbReference>
<keyword evidence="1" id="KW-0862">Zinc</keyword>
<comment type="caution">
    <text evidence="4">The sequence shown here is derived from an EMBL/GenBank/DDBJ whole genome shotgun (WGS) entry which is preliminary data.</text>
</comment>
<evidence type="ECO:0000256" key="1">
    <source>
        <dbReference type="PROSITE-ProRule" id="PRU00042"/>
    </source>
</evidence>
<feature type="domain" description="C2H2-type" evidence="3">
    <location>
        <begin position="55"/>
        <end position="84"/>
    </location>
</feature>
<accession>A0A9Q1HRD4</accession>
<dbReference type="EMBL" id="JAFJMO010000015">
    <property type="protein sequence ID" value="KAJ8256160.1"/>
    <property type="molecule type" value="Genomic_DNA"/>
</dbReference>
<dbReference type="PANTHER" id="PTHR15507:SF16">
    <property type="entry name" value="ZINC FINGER PROTEIN 654"/>
    <property type="match status" value="1"/>
</dbReference>
<gene>
    <name evidence="4" type="ORF">COCON_G00200240</name>
</gene>
<dbReference type="Gene3D" id="3.30.160.60">
    <property type="entry name" value="Classic Zinc Finger"/>
    <property type="match status" value="1"/>
</dbReference>
<dbReference type="Proteomes" id="UP001152803">
    <property type="component" value="Unassembled WGS sequence"/>
</dbReference>
<dbReference type="PANTHER" id="PTHR15507">
    <property type="entry name" value="ZINC FINGER PROTEIN RLF"/>
    <property type="match status" value="1"/>
</dbReference>
<evidence type="ECO:0000259" key="3">
    <source>
        <dbReference type="PROSITE" id="PS50157"/>
    </source>
</evidence>
<keyword evidence="5" id="KW-1185">Reference proteome</keyword>
<dbReference type="GO" id="GO:0005634">
    <property type="term" value="C:nucleus"/>
    <property type="evidence" value="ECO:0007669"/>
    <property type="project" value="UniProtKB-SubCell"/>
</dbReference>
<proteinExistence type="predicted"/>
<dbReference type="SMART" id="SM00355">
    <property type="entry name" value="ZnF_C2H2"/>
    <property type="match status" value="4"/>
</dbReference>
<dbReference type="GO" id="GO:0008270">
    <property type="term" value="F:zinc ion binding"/>
    <property type="evidence" value="ECO:0007669"/>
    <property type="project" value="UniProtKB-KW"/>
</dbReference>
<keyword evidence="1" id="KW-0863">Zinc-finger</keyword>
<keyword evidence="1" id="KW-0479">Metal-binding</keyword>
<dbReference type="InterPro" id="IPR052251">
    <property type="entry name" value="GH-ZnFinger_Regulators"/>
</dbReference>
<dbReference type="InterPro" id="IPR013087">
    <property type="entry name" value="Znf_C2H2_type"/>
</dbReference>
<feature type="compositionally biased region" description="Basic and acidic residues" evidence="2">
    <location>
        <begin position="279"/>
        <end position="288"/>
    </location>
</feature>
<dbReference type="GO" id="GO:0003677">
    <property type="term" value="F:DNA binding"/>
    <property type="evidence" value="ECO:0007669"/>
    <property type="project" value="UniProtKB-KW"/>
</dbReference>